<organism evidence="1 2">
    <name type="scientific">Peribacillus simplex</name>
    <dbReference type="NCBI Taxonomy" id="1478"/>
    <lineage>
        <taxon>Bacteria</taxon>
        <taxon>Bacillati</taxon>
        <taxon>Bacillota</taxon>
        <taxon>Bacilli</taxon>
        <taxon>Bacillales</taxon>
        <taxon>Bacillaceae</taxon>
        <taxon>Peribacillus</taxon>
    </lineage>
</organism>
<dbReference type="EMBL" id="JAUCEY010000008">
    <property type="protein sequence ID" value="MDM5452163.1"/>
    <property type="molecule type" value="Genomic_DNA"/>
</dbReference>
<dbReference type="RefSeq" id="WP_289319741.1">
    <property type="nucleotide sequence ID" value="NZ_JAUCEY010000008.1"/>
</dbReference>
<gene>
    <name evidence="1" type="ORF">QUF89_08140</name>
</gene>
<dbReference type="AlphaFoldDB" id="A0AAW7I7Y5"/>
<proteinExistence type="predicted"/>
<reference evidence="1" key="1">
    <citation type="submission" date="2023-06" db="EMBL/GenBank/DDBJ databases">
        <title>Comparative genomics of Bacillaceae isolates and their secondary metabolite potential.</title>
        <authorList>
            <person name="Song L."/>
            <person name="Nielsen L.J."/>
            <person name="Mohite O."/>
            <person name="Xu X."/>
            <person name="Weber T."/>
            <person name="Kovacs A.T."/>
        </authorList>
    </citation>
    <scope>NUCLEOTIDE SEQUENCE</scope>
    <source>
        <strain evidence="1">D8_B_37</strain>
    </source>
</reference>
<sequence length="170" mass="19574">MPTSQPLEISMVDHQHLMEWWKTTESAKIVVQHLISLISELRLHPESSHADGMVLFYRAASEISYGYAGTRGCIRRAFTSEYSYALRKNMVMCHSFAQKYSVDTKVLLERVAKQITGPNALQLVDRIREKLIENDVMLSDMAKRAQAFFGKEPFQSIQMEVKQFNTLARE</sequence>
<accession>A0AAW7I7Y5</accession>
<dbReference type="Proteomes" id="UP001234602">
    <property type="component" value="Unassembled WGS sequence"/>
</dbReference>
<protein>
    <submittedName>
        <fullName evidence="1">Uncharacterized protein</fullName>
    </submittedName>
</protein>
<evidence type="ECO:0000313" key="2">
    <source>
        <dbReference type="Proteomes" id="UP001234602"/>
    </source>
</evidence>
<comment type="caution">
    <text evidence="1">The sequence shown here is derived from an EMBL/GenBank/DDBJ whole genome shotgun (WGS) entry which is preliminary data.</text>
</comment>
<evidence type="ECO:0000313" key="1">
    <source>
        <dbReference type="EMBL" id="MDM5452163.1"/>
    </source>
</evidence>
<name>A0AAW7I7Y5_9BACI</name>